<evidence type="ECO:0000256" key="4">
    <source>
        <dbReference type="ARBA" id="ARBA00015925"/>
    </source>
</evidence>
<protein>
    <recommendedName>
        <fullName evidence="4">Putative lipoate-protein ligase A</fullName>
    </recommendedName>
</protein>
<dbReference type="Gene3D" id="3.30.930.10">
    <property type="entry name" value="Bira Bifunctional Protein, Domain 2"/>
    <property type="match status" value="1"/>
</dbReference>
<evidence type="ECO:0000256" key="2">
    <source>
        <dbReference type="ARBA" id="ARBA00005085"/>
    </source>
</evidence>
<comment type="similarity">
    <text evidence="3">Belongs to the LplA family.</text>
</comment>
<accession>A0A024RXD1</accession>
<dbReference type="PANTHER" id="PTHR12561">
    <property type="entry name" value="LIPOATE-PROTEIN LIGASE"/>
    <property type="match status" value="1"/>
</dbReference>
<dbReference type="SUPFAM" id="SSF55681">
    <property type="entry name" value="Class II aaRS and biotin synthetases"/>
    <property type="match status" value="1"/>
</dbReference>
<dbReference type="UniPathway" id="UPA00537">
    <property type="reaction ID" value="UER00595"/>
</dbReference>
<comment type="pathway">
    <text evidence="2">Protein modification; protein lipoylation via exogenous pathway; protein N(6)-(lipoyl)lysine from lipoate: step 2/2.</text>
</comment>
<evidence type="ECO:0000259" key="6">
    <source>
        <dbReference type="PROSITE" id="PS51733"/>
    </source>
</evidence>
<evidence type="ECO:0000256" key="1">
    <source>
        <dbReference type="ARBA" id="ARBA00003253"/>
    </source>
</evidence>
<dbReference type="HOGENOM" id="CLU_022986_3_0_1"/>
<comment type="function">
    <text evidence="1">Catalyzes both the ATP-dependent activation of exogenously supplied lipoate to lipoyl-AMP and the transfer of the activated lipoyl onto the lipoyl domains of lipoate-dependent enzymes.</text>
</comment>
<dbReference type="InterPro" id="IPR004143">
    <property type="entry name" value="BPL_LPL_catalytic"/>
</dbReference>
<dbReference type="GO" id="GO:0009249">
    <property type="term" value="P:protein lipoylation"/>
    <property type="evidence" value="ECO:0007669"/>
    <property type="project" value="InterPro"/>
</dbReference>
<organism evidence="7 8">
    <name type="scientific">Hypocrea jecorina (strain ATCC 56765 / BCRC 32924 / NRRL 11460 / Rut C-30)</name>
    <name type="common">Trichoderma reesei</name>
    <dbReference type="NCBI Taxonomy" id="1344414"/>
    <lineage>
        <taxon>Eukaryota</taxon>
        <taxon>Fungi</taxon>
        <taxon>Dikarya</taxon>
        <taxon>Ascomycota</taxon>
        <taxon>Pezizomycotina</taxon>
        <taxon>Sordariomycetes</taxon>
        <taxon>Hypocreomycetidae</taxon>
        <taxon>Hypocreales</taxon>
        <taxon>Hypocreaceae</taxon>
        <taxon>Trichoderma</taxon>
    </lineage>
</organism>
<evidence type="ECO:0000313" key="7">
    <source>
        <dbReference type="EMBL" id="ETR97512.1"/>
    </source>
</evidence>
<evidence type="ECO:0000256" key="3">
    <source>
        <dbReference type="ARBA" id="ARBA00008242"/>
    </source>
</evidence>
<feature type="region of interest" description="Disordered" evidence="5">
    <location>
        <begin position="43"/>
        <end position="71"/>
    </location>
</feature>
<dbReference type="InterPro" id="IPR004562">
    <property type="entry name" value="LipoylTrfase_LipoateP_Ligase"/>
</dbReference>
<name>A0A024RXD1_HYPJR</name>
<dbReference type="Proteomes" id="UP000024376">
    <property type="component" value="Unassembled WGS sequence"/>
</dbReference>
<dbReference type="InterPro" id="IPR045864">
    <property type="entry name" value="aa-tRNA-synth_II/BPL/LPL"/>
</dbReference>
<dbReference type="KEGG" id="trr:M419DRAFT_39312"/>
<dbReference type="Pfam" id="PF21948">
    <property type="entry name" value="LplA-B_cat"/>
    <property type="match status" value="1"/>
</dbReference>
<evidence type="ECO:0000256" key="5">
    <source>
        <dbReference type="SAM" id="MobiDB-lite"/>
    </source>
</evidence>
<feature type="domain" description="BPL/LPL catalytic" evidence="6">
    <location>
        <begin position="98"/>
        <end position="325"/>
    </location>
</feature>
<feature type="compositionally biased region" description="Low complexity" evidence="5">
    <location>
        <begin position="43"/>
        <end position="62"/>
    </location>
</feature>
<reference evidence="8" key="1">
    <citation type="journal article" date="2013" name="Ind. Biotechnol.">
        <title>Comparative genomics analysis of Trichoderma reesei strains.</title>
        <authorList>
            <person name="Koike H."/>
            <person name="Aerts A."/>
            <person name="LaButti K."/>
            <person name="Grigoriev I.V."/>
            <person name="Baker S.E."/>
        </authorList>
    </citation>
    <scope>NUCLEOTIDE SEQUENCE [LARGE SCALE GENOMIC DNA]</scope>
    <source>
        <strain evidence="8">ATCC 56765 / BCRC 32924 / NRRL 11460 / Rut C-30</strain>
    </source>
</reference>
<dbReference type="EMBL" id="KI911170">
    <property type="protein sequence ID" value="ETR97512.1"/>
    <property type="molecule type" value="Genomic_DNA"/>
</dbReference>
<dbReference type="GO" id="GO:0005739">
    <property type="term" value="C:mitochondrion"/>
    <property type="evidence" value="ECO:0007669"/>
    <property type="project" value="TreeGrafter"/>
</dbReference>
<dbReference type="OrthoDB" id="201621at2759"/>
<gene>
    <name evidence="7" type="ORF">M419DRAFT_39312</name>
</gene>
<sequence length="459" mass="50400">MDLVMVELRLDVGLVVRAQVGPWLGTLESPAALGTITRLRTLSPLSQHPSPSPSASSTSRFSTDAASHPSNRVQIHLSRSTDALLNLSVEHRLLQITPPDSTVLTLYVNSPSIVFGRNQNPWLQVNLNRLAQIAQQQKKKNNTSAAAAAAADAATGWNDAAAIQLVRRRSGGGAVFHDGGNVNFSVICPPEQFDRNKHAEMVVRALKALSRPNTRVNERHDIVMDVASSLSSSSSSSSTEKAATYKVSGSAYKLTRLRSLHHGTCLLRSPNLSSISELLRSPAQGYLDARGVDSVRSPVRNVDVDNDEFKDAVVREFESMYGEVHLRDEFDDDAALQVEEVRKGYEELGSKSWTWGQTPRFTFSTHPTQEDPRPRAEVPFDLKMRLVANHGVIEDMEIKHRDGAAVDGLDASVFHGARIWEMDDWAASLARAGLGSSLSDEAGQWLNHMFGTEYTKLCR</sequence>
<dbReference type="GO" id="GO:0017118">
    <property type="term" value="F:lipoyltransferase activity"/>
    <property type="evidence" value="ECO:0007669"/>
    <property type="project" value="TreeGrafter"/>
</dbReference>
<dbReference type="PROSITE" id="PS51733">
    <property type="entry name" value="BPL_LPL_CATALYTIC"/>
    <property type="match status" value="1"/>
</dbReference>
<dbReference type="AlphaFoldDB" id="A0A024RXD1"/>
<dbReference type="PANTHER" id="PTHR12561:SF3">
    <property type="entry name" value="LIPOYLTRANSFERASE 1, MITOCHONDRIAL"/>
    <property type="match status" value="1"/>
</dbReference>
<dbReference type="CDD" id="cd16443">
    <property type="entry name" value="LplA"/>
    <property type="match status" value="1"/>
</dbReference>
<proteinExistence type="inferred from homology"/>
<evidence type="ECO:0000313" key="8">
    <source>
        <dbReference type="Proteomes" id="UP000024376"/>
    </source>
</evidence>